<accession>A0AAV8R173</accession>
<protein>
    <submittedName>
        <fullName evidence="1">Uncharacterized protein</fullName>
    </submittedName>
</protein>
<comment type="caution">
    <text evidence="1">The sequence shown here is derived from an EMBL/GenBank/DDBJ whole genome shotgun (WGS) entry which is preliminary data.</text>
</comment>
<dbReference type="EMBL" id="JAQQAF010000005">
    <property type="protein sequence ID" value="KAJ8486658.1"/>
    <property type="molecule type" value="Genomic_DNA"/>
</dbReference>
<organism evidence="1 2">
    <name type="scientific">Ensete ventricosum</name>
    <name type="common">Abyssinian banana</name>
    <name type="synonym">Musa ensete</name>
    <dbReference type="NCBI Taxonomy" id="4639"/>
    <lineage>
        <taxon>Eukaryota</taxon>
        <taxon>Viridiplantae</taxon>
        <taxon>Streptophyta</taxon>
        <taxon>Embryophyta</taxon>
        <taxon>Tracheophyta</taxon>
        <taxon>Spermatophyta</taxon>
        <taxon>Magnoliopsida</taxon>
        <taxon>Liliopsida</taxon>
        <taxon>Zingiberales</taxon>
        <taxon>Musaceae</taxon>
        <taxon>Ensete</taxon>
    </lineage>
</organism>
<dbReference type="Proteomes" id="UP001222027">
    <property type="component" value="Unassembled WGS sequence"/>
</dbReference>
<name>A0AAV8R173_ENSVE</name>
<evidence type="ECO:0000313" key="2">
    <source>
        <dbReference type="Proteomes" id="UP001222027"/>
    </source>
</evidence>
<sequence>MSRARPIGACAARLMAAACSPRRARSRLAPLASAALPAELSEGALMLADAVSSPRTESGGGTRDELVCFVSSQYQPPVECPSSSRILCDPQPPNRSCRGGCWERDVQANQRSLIYS</sequence>
<reference evidence="1 2" key="1">
    <citation type="submission" date="2022-12" db="EMBL/GenBank/DDBJ databases">
        <title>Chromosome-scale assembly of the Ensete ventricosum genome.</title>
        <authorList>
            <person name="Dussert Y."/>
            <person name="Stocks J."/>
            <person name="Wendawek A."/>
            <person name="Woldeyes F."/>
            <person name="Nichols R.A."/>
            <person name="Borrell J.S."/>
        </authorList>
    </citation>
    <scope>NUCLEOTIDE SEQUENCE [LARGE SCALE GENOMIC DNA]</scope>
    <source>
        <strain evidence="2">cv. Maze</strain>
        <tissue evidence="1">Seeds</tissue>
    </source>
</reference>
<proteinExistence type="predicted"/>
<gene>
    <name evidence="1" type="ORF">OPV22_019143</name>
</gene>
<dbReference type="AlphaFoldDB" id="A0AAV8R173"/>
<keyword evidence="2" id="KW-1185">Reference proteome</keyword>
<evidence type="ECO:0000313" key="1">
    <source>
        <dbReference type="EMBL" id="KAJ8486658.1"/>
    </source>
</evidence>